<keyword evidence="3" id="KW-1185">Reference proteome</keyword>
<feature type="compositionally biased region" description="Polar residues" evidence="1">
    <location>
        <begin position="327"/>
        <end position="348"/>
    </location>
</feature>
<evidence type="ECO:0000313" key="2">
    <source>
        <dbReference type="EMBL" id="RZC48305.1"/>
    </source>
</evidence>
<dbReference type="AlphaFoldDB" id="A0A4Y7ILG5"/>
<dbReference type="STRING" id="3469.A0A4Y7ILG5"/>
<dbReference type="Proteomes" id="UP000316621">
    <property type="component" value="Chromosome 1"/>
</dbReference>
<protein>
    <submittedName>
        <fullName evidence="2">Uncharacterized protein</fullName>
    </submittedName>
</protein>
<dbReference type="Gramene" id="RZC48305">
    <property type="protein sequence ID" value="RZC48305"/>
    <property type="gene ID" value="C5167_041230"/>
</dbReference>
<feature type="region of interest" description="Disordered" evidence="1">
    <location>
        <begin position="323"/>
        <end position="349"/>
    </location>
</feature>
<feature type="region of interest" description="Disordered" evidence="1">
    <location>
        <begin position="157"/>
        <end position="191"/>
    </location>
</feature>
<accession>A0A4Y7ILG5</accession>
<feature type="compositionally biased region" description="Polar residues" evidence="1">
    <location>
        <begin position="157"/>
        <end position="178"/>
    </location>
</feature>
<sequence length="385" mass="43256">MYRAPLVQDNQLKRPSDLQLSGELNPCSNSVKRQRVTHDQTGLPAISNCSELDKEICGLAPIVRCSQNGKPSKSCTGEDATKQDIIHLGEGYQPVLPGNPVPLEVEEDGGCLRASCCIDVQTARITAQVCARRRSESIMSGQRELEGDIRGTEQINYSEDANSGSPKNEGVTNKQQVRVSEEATEPPSSDISKRISLVETIYSKRIEKLLANQSKKSLQFKEARDRIKNDLTQKLLSTQMHQFLFEFIKKEQRIRTHLNTEQLKLDANQQADREEERKLKSHWMQEVKSGRSVDTYSILPLLPEMGVAWHSEVLRGRSPVGEGTIPTEPSATAHIQPQQYPHTNSSTEPLGPLLSIRHMVRVQFFHKLKSCKYLQEPVHPLSQSC</sequence>
<reference evidence="2 3" key="1">
    <citation type="journal article" date="2018" name="Science">
        <title>The opium poppy genome and morphinan production.</title>
        <authorList>
            <person name="Guo L."/>
            <person name="Winzer T."/>
            <person name="Yang X."/>
            <person name="Li Y."/>
            <person name="Ning Z."/>
            <person name="He Z."/>
            <person name="Teodor R."/>
            <person name="Lu Y."/>
            <person name="Bowser T.A."/>
            <person name="Graham I.A."/>
            <person name="Ye K."/>
        </authorList>
    </citation>
    <scope>NUCLEOTIDE SEQUENCE [LARGE SCALE GENOMIC DNA]</scope>
    <source>
        <strain evidence="3">cv. HN1</strain>
        <tissue evidence="2">Leaves</tissue>
    </source>
</reference>
<evidence type="ECO:0000256" key="1">
    <source>
        <dbReference type="SAM" id="MobiDB-lite"/>
    </source>
</evidence>
<evidence type="ECO:0000313" key="3">
    <source>
        <dbReference type="Proteomes" id="UP000316621"/>
    </source>
</evidence>
<organism evidence="2 3">
    <name type="scientific">Papaver somniferum</name>
    <name type="common">Opium poppy</name>
    <dbReference type="NCBI Taxonomy" id="3469"/>
    <lineage>
        <taxon>Eukaryota</taxon>
        <taxon>Viridiplantae</taxon>
        <taxon>Streptophyta</taxon>
        <taxon>Embryophyta</taxon>
        <taxon>Tracheophyta</taxon>
        <taxon>Spermatophyta</taxon>
        <taxon>Magnoliopsida</taxon>
        <taxon>Ranunculales</taxon>
        <taxon>Papaveraceae</taxon>
        <taxon>Papaveroideae</taxon>
        <taxon>Papaver</taxon>
    </lineage>
</organism>
<proteinExistence type="predicted"/>
<name>A0A4Y7ILG5_PAPSO</name>
<dbReference type="EMBL" id="CM010715">
    <property type="protein sequence ID" value="RZC48305.1"/>
    <property type="molecule type" value="Genomic_DNA"/>
</dbReference>
<gene>
    <name evidence="2" type="ORF">C5167_041230</name>
</gene>